<comment type="caution">
    <text evidence="3">The sequence shown here is derived from an EMBL/GenBank/DDBJ whole genome shotgun (WGS) entry which is preliminary data.</text>
</comment>
<dbReference type="RefSeq" id="WP_233349839.1">
    <property type="nucleotide sequence ID" value="NZ_BMYV01000001.1"/>
</dbReference>
<dbReference type="EMBL" id="BMYV01000001">
    <property type="protein sequence ID" value="GGX63141.1"/>
    <property type="molecule type" value="Genomic_DNA"/>
</dbReference>
<gene>
    <name evidence="3" type="ORF">GCM10011309_11390</name>
</gene>
<dbReference type="Gene3D" id="3.20.20.100">
    <property type="entry name" value="NADP-dependent oxidoreductase domain"/>
    <property type="match status" value="1"/>
</dbReference>
<proteinExistence type="predicted"/>
<keyword evidence="4" id="KW-1185">Reference proteome</keyword>
<dbReference type="PRINTS" id="PR00069">
    <property type="entry name" value="ALDKETRDTASE"/>
</dbReference>
<reference evidence="3 4" key="1">
    <citation type="journal article" date="2014" name="Int. J. Syst. Evol. Microbiol.">
        <title>Complete genome sequence of Corynebacterium casei LMG S-19264T (=DSM 44701T), isolated from a smear-ripened cheese.</title>
        <authorList>
            <consortium name="US DOE Joint Genome Institute (JGI-PGF)"/>
            <person name="Walter F."/>
            <person name="Albersmeier A."/>
            <person name="Kalinowski J."/>
            <person name="Ruckert C."/>
        </authorList>
    </citation>
    <scope>NUCLEOTIDE SEQUENCE [LARGE SCALE GENOMIC DNA]</scope>
    <source>
        <strain evidence="3 4">KCTC 23968</strain>
    </source>
</reference>
<evidence type="ECO:0000256" key="1">
    <source>
        <dbReference type="ARBA" id="ARBA00023002"/>
    </source>
</evidence>
<evidence type="ECO:0000259" key="2">
    <source>
        <dbReference type="Pfam" id="PF00248"/>
    </source>
</evidence>
<sequence length="331" mass="36980">MSFPTRTINGRKLNPMGLGCMSLSQGYFPLPSDDDAEKLLHRAIDIGYNHLDSARLYGLGHNEALLSRVLKTRRNEVFITSKCGIEFDEGKRWIDCRPETIRRAVEKSLTTMGVENIDLYYLHRRDFDTPIEESVGTVGDMITEGKIGAIGLSEMSAKTLKMAAAEYPIAAMQSEYSLWTRNPEIAVLEACRETNTAFVAFSPVARGALAGGVSNPAQLDPKDLRSKQPRFSDKNWERNQKLISQFNSVADREGLSPAQLSLAWVLAQGDHIHVIPGTASIPHLEENLATLDKRIEPSVFQEISELINQRTVSGHRYPDAMRKAIDTEDYE</sequence>
<feature type="domain" description="NADP-dependent oxidoreductase" evidence="2">
    <location>
        <begin position="15"/>
        <end position="307"/>
    </location>
</feature>
<dbReference type="InterPro" id="IPR050791">
    <property type="entry name" value="Aldo-Keto_reductase"/>
</dbReference>
<dbReference type="Proteomes" id="UP000600865">
    <property type="component" value="Unassembled WGS sequence"/>
</dbReference>
<dbReference type="SUPFAM" id="SSF51430">
    <property type="entry name" value="NAD(P)-linked oxidoreductase"/>
    <property type="match status" value="1"/>
</dbReference>
<organism evidence="3 4">
    <name type="scientific">Litorimonas cladophorae</name>
    <dbReference type="NCBI Taxonomy" id="1220491"/>
    <lineage>
        <taxon>Bacteria</taxon>
        <taxon>Pseudomonadati</taxon>
        <taxon>Pseudomonadota</taxon>
        <taxon>Alphaproteobacteria</taxon>
        <taxon>Maricaulales</taxon>
        <taxon>Robiginitomaculaceae</taxon>
    </lineage>
</organism>
<dbReference type="InterPro" id="IPR036812">
    <property type="entry name" value="NAD(P)_OxRdtase_dom_sf"/>
</dbReference>
<dbReference type="InterPro" id="IPR023210">
    <property type="entry name" value="NADP_OxRdtase_dom"/>
</dbReference>
<evidence type="ECO:0000313" key="3">
    <source>
        <dbReference type="EMBL" id="GGX63141.1"/>
    </source>
</evidence>
<dbReference type="Pfam" id="PF00248">
    <property type="entry name" value="Aldo_ket_red"/>
    <property type="match status" value="1"/>
</dbReference>
<name>A0A918KGZ8_9PROT</name>
<protein>
    <submittedName>
        <fullName evidence="3">Aldo/keto reductase</fullName>
    </submittedName>
</protein>
<evidence type="ECO:0000313" key="4">
    <source>
        <dbReference type="Proteomes" id="UP000600865"/>
    </source>
</evidence>
<dbReference type="AlphaFoldDB" id="A0A918KGZ8"/>
<dbReference type="GO" id="GO:0016491">
    <property type="term" value="F:oxidoreductase activity"/>
    <property type="evidence" value="ECO:0007669"/>
    <property type="project" value="UniProtKB-KW"/>
</dbReference>
<dbReference type="InterPro" id="IPR020471">
    <property type="entry name" value="AKR"/>
</dbReference>
<dbReference type="PANTHER" id="PTHR43625:SF40">
    <property type="entry name" value="ALDO-KETO REDUCTASE YAKC [NADP(+)]"/>
    <property type="match status" value="1"/>
</dbReference>
<keyword evidence="1" id="KW-0560">Oxidoreductase</keyword>
<accession>A0A918KGZ8</accession>
<dbReference type="GO" id="GO:0005737">
    <property type="term" value="C:cytoplasm"/>
    <property type="evidence" value="ECO:0007669"/>
    <property type="project" value="TreeGrafter"/>
</dbReference>
<dbReference type="PANTHER" id="PTHR43625">
    <property type="entry name" value="AFLATOXIN B1 ALDEHYDE REDUCTASE"/>
    <property type="match status" value="1"/>
</dbReference>